<evidence type="ECO:0000256" key="1">
    <source>
        <dbReference type="SAM" id="Phobius"/>
    </source>
</evidence>
<dbReference type="AlphaFoldDB" id="A0A8A1LCY1"/>
<gene>
    <name evidence="2" type="ORF">I7I53_11246</name>
</gene>
<sequence length="83" mass="9441">MSYLRVIHVMFSSVLASDNRYGHLPTGAGVQAHGFCGMRRLFHQSKGTRQDGRSVDPALLTLRIFFLSFFPLISFFPYIKMIS</sequence>
<feature type="transmembrane region" description="Helical" evidence="1">
    <location>
        <begin position="58"/>
        <end position="79"/>
    </location>
</feature>
<proteinExistence type="predicted"/>
<protein>
    <submittedName>
        <fullName evidence="2">Uncharacterized protein</fullName>
    </submittedName>
</protein>
<evidence type="ECO:0000313" key="3">
    <source>
        <dbReference type="Proteomes" id="UP000663419"/>
    </source>
</evidence>
<accession>A0A8A1LCY1</accession>
<keyword evidence="1" id="KW-0472">Membrane</keyword>
<dbReference type="VEuPathDB" id="FungiDB:I7I53_11246"/>
<organism evidence="2 3">
    <name type="scientific">Ajellomyces capsulatus (strain H88)</name>
    <name type="common">Darling's disease fungus</name>
    <name type="synonym">Histoplasma capsulatum</name>
    <dbReference type="NCBI Taxonomy" id="544711"/>
    <lineage>
        <taxon>Eukaryota</taxon>
        <taxon>Fungi</taxon>
        <taxon>Dikarya</taxon>
        <taxon>Ascomycota</taxon>
        <taxon>Pezizomycotina</taxon>
        <taxon>Eurotiomycetes</taxon>
        <taxon>Eurotiomycetidae</taxon>
        <taxon>Onygenales</taxon>
        <taxon>Ajellomycetaceae</taxon>
        <taxon>Histoplasma</taxon>
    </lineage>
</organism>
<dbReference type="EMBL" id="CP069102">
    <property type="protein sequence ID" value="QSS50523.1"/>
    <property type="molecule type" value="Genomic_DNA"/>
</dbReference>
<name>A0A8A1LCY1_AJEC8</name>
<keyword evidence="1" id="KW-1133">Transmembrane helix</keyword>
<reference evidence="2" key="1">
    <citation type="submission" date="2021-01" db="EMBL/GenBank/DDBJ databases">
        <title>Chromosome-level genome assembly of a human fungal pathogen reveals clustering of transcriptionally co-regulated genes.</title>
        <authorList>
            <person name="Voorhies M."/>
            <person name="Cohen S."/>
            <person name="Shea T.P."/>
            <person name="Petrus S."/>
            <person name="Munoz J.F."/>
            <person name="Poplawski S."/>
            <person name="Goldman W.E."/>
            <person name="Michael T."/>
            <person name="Cuomo C.A."/>
            <person name="Sil A."/>
            <person name="Beyhan S."/>
        </authorList>
    </citation>
    <scope>NUCLEOTIDE SEQUENCE</scope>
    <source>
        <strain evidence="2">H88</strain>
    </source>
</reference>
<dbReference type="Proteomes" id="UP000663419">
    <property type="component" value="Chromosome 1"/>
</dbReference>
<keyword evidence="1" id="KW-0812">Transmembrane</keyword>
<evidence type="ECO:0000313" key="2">
    <source>
        <dbReference type="EMBL" id="QSS50523.1"/>
    </source>
</evidence>